<proteinExistence type="inferred from homology"/>
<dbReference type="GO" id="GO:0016874">
    <property type="term" value="F:ligase activity"/>
    <property type="evidence" value="ECO:0007669"/>
    <property type="project" value="UniProtKB-KW"/>
</dbReference>
<evidence type="ECO:0000256" key="6">
    <source>
        <dbReference type="PIRNR" id="PIRNR017901"/>
    </source>
</evidence>
<dbReference type="PIRSF" id="PIRSF017901">
    <property type="entry name" value="GCL"/>
    <property type="match status" value="1"/>
</dbReference>
<evidence type="ECO:0000256" key="1">
    <source>
        <dbReference type="ARBA" id="ARBA00022598"/>
    </source>
</evidence>
<dbReference type="Proteomes" id="UP000754710">
    <property type="component" value="Unassembled WGS sequence"/>
</dbReference>
<evidence type="ECO:0000256" key="7">
    <source>
        <dbReference type="SAM" id="MobiDB-lite"/>
    </source>
</evidence>
<evidence type="ECO:0000256" key="2">
    <source>
        <dbReference type="ARBA" id="ARBA00022741"/>
    </source>
</evidence>
<comment type="similarity">
    <text evidence="5 6">Belongs to the glutamate--cysteine ligase type 2 family. EgtA subfamily.</text>
</comment>
<keyword evidence="3 5" id="KW-0067">ATP-binding</keyword>
<dbReference type="RefSeq" id="WP_221026473.1">
    <property type="nucleotide sequence ID" value="NZ_JAIEZQ010000003.1"/>
</dbReference>
<dbReference type="InterPro" id="IPR014746">
    <property type="entry name" value="Gln_synth/guanido_kin_cat_dom"/>
</dbReference>
<dbReference type="InterPro" id="IPR017809">
    <property type="entry name" value="EgtA_Actinobacteria"/>
</dbReference>
<comment type="pathway">
    <text evidence="5">Amino-acid biosynthesis; ergothioneine biosynthesis.</text>
</comment>
<keyword evidence="9" id="KW-1185">Reference proteome</keyword>
<gene>
    <name evidence="5" type="primary">egtA</name>
    <name evidence="8" type="ORF">K1X13_17765</name>
</gene>
<dbReference type="Gene3D" id="3.30.590.20">
    <property type="match status" value="1"/>
</dbReference>
<dbReference type="SUPFAM" id="SSF55931">
    <property type="entry name" value="Glutamine synthetase/guanido kinase"/>
    <property type="match status" value="1"/>
</dbReference>
<evidence type="ECO:0000256" key="5">
    <source>
        <dbReference type="HAMAP-Rule" id="MF_02034"/>
    </source>
</evidence>
<name>A0ABS7RNR1_9ACTN</name>
<dbReference type="Pfam" id="PF04107">
    <property type="entry name" value="GCS2"/>
    <property type="match status" value="1"/>
</dbReference>
<evidence type="ECO:0000313" key="9">
    <source>
        <dbReference type="Proteomes" id="UP000754710"/>
    </source>
</evidence>
<feature type="region of interest" description="Disordered" evidence="7">
    <location>
        <begin position="46"/>
        <end position="76"/>
    </location>
</feature>
<reference evidence="8 9" key="1">
    <citation type="submission" date="2021-08" db="EMBL/GenBank/DDBJ databases">
        <title>Nocardioides bacterium WL0053 sp. nov., isolated from the sediment.</title>
        <authorList>
            <person name="Wang L."/>
            <person name="Zhang D."/>
            <person name="Zhang A."/>
        </authorList>
    </citation>
    <scope>NUCLEOTIDE SEQUENCE [LARGE SCALE GENOMIC DNA]</scope>
    <source>
        <strain evidence="8 9">WL0053</strain>
    </source>
</reference>
<dbReference type="EMBL" id="JAIEZQ010000003">
    <property type="protein sequence ID" value="MBY9076683.1"/>
    <property type="molecule type" value="Genomic_DNA"/>
</dbReference>
<keyword evidence="2 5" id="KW-0547">Nucleotide-binding</keyword>
<comment type="caution">
    <text evidence="8">The sequence shown here is derived from an EMBL/GenBank/DDBJ whole genome shotgun (WGS) entry which is preliminary data.</text>
</comment>
<dbReference type="PANTHER" id="PTHR34378">
    <property type="entry name" value="GLUTAMATE--CYSTEINE LIGASE, CHLOROPLASTIC"/>
    <property type="match status" value="1"/>
</dbReference>
<protein>
    <recommendedName>
        <fullName evidence="5">Glutamate--cysteine ligase EgtA</fullName>
        <ecNumber evidence="5">6.3.2.2</ecNumber>
    </recommendedName>
    <alternativeName>
        <fullName evidence="5">Gamma-glutamylcysteine synthase</fullName>
        <shortName evidence="5">GCS</shortName>
        <shortName evidence="5">Gamma-ECS</shortName>
    </alternativeName>
</protein>
<accession>A0ABS7RNR1</accession>
<evidence type="ECO:0000256" key="3">
    <source>
        <dbReference type="ARBA" id="ARBA00022840"/>
    </source>
</evidence>
<organism evidence="8 9">
    <name type="scientific">Nocardioides jiangsuensis</name>
    <dbReference type="NCBI Taxonomy" id="2866161"/>
    <lineage>
        <taxon>Bacteria</taxon>
        <taxon>Bacillati</taxon>
        <taxon>Actinomycetota</taxon>
        <taxon>Actinomycetes</taxon>
        <taxon>Propionibacteriales</taxon>
        <taxon>Nocardioidaceae</taxon>
        <taxon>Nocardioides</taxon>
    </lineage>
</organism>
<dbReference type="PANTHER" id="PTHR34378:SF1">
    <property type="entry name" value="GLUTAMATE--CYSTEINE LIGASE, CHLOROPLASTIC"/>
    <property type="match status" value="1"/>
</dbReference>
<evidence type="ECO:0000313" key="8">
    <source>
        <dbReference type="EMBL" id="MBY9076683.1"/>
    </source>
</evidence>
<evidence type="ECO:0000256" key="4">
    <source>
        <dbReference type="ARBA" id="ARBA00048819"/>
    </source>
</evidence>
<dbReference type="InterPro" id="IPR006336">
    <property type="entry name" value="GCS2"/>
</dbReference>
<dbReference type="EC" id="6.3.2.2" evidence="5"/>
<comment type="function">
    <text evidence="5">Catalyzes the synthesis of gamma-glutamylcysteine (gamma-GC). This compound is used as substrate for the biosynthesis of the low-molecular thiol compound ergothioneine.</text>
</comment>
<dbReference type="HAMAP" id="MF_02034">
    <property type="entry name" value="EgtA"/>
    <property type="match status" value="1"/>
</dbReference>
<dbReference type="InterPro" id="IPR035434">
    <property type="entry name" value="GCL_bact_plant"/>
</dbReference>
<sequence length="406" mass="43076">MTSTTVDSRPVPSLGDAEAYVAMVCFKHGPPERVGVELEWTVHHRDSPARPLDPAQLADALGDHAPPTVAPGSPHLPLPDGSQVTVEPGGQVEISSAPDHSVGALLDAVARDTAALDSLLASAGLVRGTTGIDSHRGSDRILDVPRYAAMQSFFDRIGPWGSSMMCSTASTQVCLDAGEEADTPARWAALHSVGPALVALFANSPVVAGRDTGWASNRVRATLGTCPPVTHPLAPGGDPVGSWVRSAMTAPVLCVRREGRCWDVPRPTTFAEWVTGSLGTAPTYDDLDYHLSTLFPPVRPRGYVEVRYVDAQPPDAWHHPAVLLAALMSSRGTVERAAELTEHCADRWLAAARHGLDDPTLREAARDLVDLAADHLDPDLSPGLADDLVDTLQRRTAPNAARRPPA</sequence>
<keyword evidence="1 5" id="KW-0436">Ligase</keyword>
<comment type="catalytic activity">
    <reaction evidence="4 5 6">
        <text>L-cysteine + L-glutamate + ATP = gamma-L-glutamyl-L-cysteine + ADP + phosphate + H(+)</text>
        <dbReference type="Rhea" id="RHEA:13285"/>
        <dbReference type="ChEBI" id="CHEBI:15378"/>
        <dbReference type="ChEBI" id="CHEBI:29985"/>
        <dbReference type="ChEBI" id="CHEBI:30616"/>
        <dbReference type="ChEBI" id="CHEBI:35235"/>
        <dbReference type="ChEBI" id="CHEBI:43474"/>
        <dbReference type="ChEBI" id="CHEBI:58173"/>
        <dbReference type="ChEBI" id="CHEBI:456216"/>
        <dbReference type="EC" id="6.3.2.2"/>
    </reaction>
</comment>